<keyword evidence="5 12" id="KW-0235">DNA replication</keyword>
<dbReference type="InterPro" id="IPR013264">
    <property type="entry name" value="DNAG_N"/>
</dbReference>
<dbReference type="SUPFAM" id="SSF57783">
    <property type="entry name" value="Zinc beta-ribbon"/>
    <property type="match status" value="1"/>
</dbReference>
<evidence type="ECO:0000256" key="10">
    <source>
        <dbReference type="ARBA" id="ARBA00023125"/>
    </source>
</evidence>
<dbReference type="HAMAP" id="MF_00974">
    <property type="entry name" value="DNA_primase_DnaG"/>
    <property type="match status" value="1"/>
</dbReference>
<keyword evidence="17" id="KW-1185">Reference proteome</keyword>
<keyword evidence="2 12" id="KW-0639">Primosome</keyword>
<evidence type="ECO:0000313" key="17">
    <source>
        <dbReference type="Proteomes" id="UP001319180"/>
    </source>
</evidence>
<keyword evidence="7" id="KW-0863">Zinc-finger</keyword>
<evidence type="ECO:0000256" key="8">
    <source>
        <dbReference type="ARBA" id="ARBA00022833"/>
    </source>
</evidence>
<dbReference type="GO" id="GO:0003899">
    <property type="term" value="F:DNA-directed RNA polymerase activity"/>
    <property type="evidence" value="ECO:0007669"/>
    <property type="project" value="UniProtKB-UniRule"/>
</dbReference>
<evidence type="ECO:0000256" key="3">
    <source>
        <dbReference type="ARBA" id="ARBA00022679"/>
    </source>
</evidence>
<dbReference type="Gene3D" id="3.90.980.10">
    <property type="entry name" value="DNA primase, catalytic core, N-terminal domain"/>
    <property type="match status" value="1"/>
</dbReference>
<evidence type="ECO:0000256" key="5">
    <source>
        <dbReference type="ARBA" id="ARBA00022705"/>
    </source>
</evidence>
<comment type="cofactor">
    <cofactor evidence="13">
        <name>Zn(2+)</name>
        <dbReference type="ChEBI" id="CHEBI:29105"/>
    </cofactor>
    <text evidence="13">Binds 1 zinc ion per monomer.</text>
</comment>
<dbReference type="InterPro" id="IPR050219">
    <property type="entry name" value="DnaG_primase"/>
</dbReference>
<comment type="function">
    <text evidence="12 13">RNA polymerase that catalyzes the synthesis of short RNA molecules used as primers for DNA polymerase during DNA replication.</text>
</comment>
<evidence type="ECO:0000256" key="7">
    <source>
        <dbReference type="ARBA" id="ARBA00022771"/>
    </source>
</evidence>
<dbReference type="Pfam" id="PF10410">
    <property type="entry name" value="DnaB_bind"/>
    <property type="match status" value="1"/>
</dbReference>
<comment type="similarity">
    <text evidence="12 13">Belongs to the DnaG primase family.</text>
</comment>
<keyword evidence="6 13" id="KW-0479">Metal-binding</keyword>
<dbReference type="InterPro" id="IPR019475">
    <property type="entry name" value="DNA_primase_DnaB-bd"/>
</dbReference>
<dbReference type="Proteomes" id="UP001319180">
    <property type="component" value="Unassembled WGS sequence"/>
</dbReference>
<feature type="region of interest" description="Disordered" evidence="14">
    <location>
        <begin position="437"/>
        <end position="461"/>
    </location>
</feature>
<name>A0AAP2D8P1_9BACT</name>
<evidence type="ECO:0000256" key="6">
    <source>
        <dbReference type="ARBA" id="ARBA00022723"/>
    </source>
</evidence>
<reference evidence="16 17" key="1">
    <citation type="submission" date="2021-05" db="EMBL/GenBank/DDBJ databases">
        <title>A Polyphasic approach of four new species of the genus Ohtaekwangia: Ohtaekwangia histidinii sp. nov., Ohtaekwangia cretensis sp. nov., Ohtaekwangia indiensis sp. nov., Ohtaekwangia reichenbachii sp. nov. from diverse environment.</title>
        <authorList>
            <person name="Octaviana S."/>
        </authorList>
    </citation>
    <scope>NUCLEOTIDE SEQUENCE [LARGE SCALE GENOMIC DNA]</scope>
    <source>
        <strain evidence="16 17">PWU37</strain>
    </source>
</reference>
<dbReference type="SMART" id="SM00400">
    <property type="entry name" value="ZnF_CHCC"/>
    <property type="match status" value="1"/>
</dbReference>
<dbReference type="GO" id="GO:0003677">
    <property type="term" value="F:DNA binding"/>
    <property type="evidence" value="ECO:0007669"/>
    <property type="project" value="UniProtKB-KW"/>
</dbReference>
<comment type="catalytic activity">
    <reaction evidence="12">
        <text>ssDNA + n NTP = ssDNA/pppN(pN)n-1 hybrid + (n-1) diphosphate.</text>
        <dbReference type="EC" id="2.7.7.101"/>
    </reaction>
</comment>
<dbReference type="Pfam" id="PF13155">
    <property type="entry name" value="Toprim_2"/>
    <property type="match status" value="1"/>
</dbReference>
<dbReference type="GO" id="GO:1990077">
    <property type="term" value="C:primosome complex"/>
    <property type="evidence" value="ECO:0007669"/>
    <property type="project" value="UniProtKB-KW"/>
</dbReference>
<protein>
    <recommendedName>
        <fullName evidence="12 13">DNA primase</fullName>
        <ecNumber evidence="12">2.7.7.101</ecNumber>
    </recommendedName>
</protein>
<dbReference type="Pfam" id="PF01807">
    <property type="entry name" value="Zn_ribbon_DnaG"/>
    <property type="match status" value="1"/>
</dbReference>
<dbReference type="InterPro" id="IPR006295">
    <property type="entry name" value="DNA_primase_DnaG"/>
</dbReference>
<keyword evidence="3 12" id="KW-0808">Transferase</keyword>
<feature type="domain" description="Toprim" evidence="15">
    <location>
        <begin position="261"/>
        <end position="342"/>
    </location>
</feature>
<dbReference type="InterPro" id="IPR036977">
    <property type="entry name" value="DNA_primase_Znf_CHC2"/>
</dbReference>
<dbReference type="PANTHER" id="PTHR30313:SF2">
    <property type="entry name" value="DNA PRIMASE"/>
    <property type="match status" value="1"/>
</dbReference>
<evidence type="ECO:0000256" key="9">
    <source>
        <dbReference type="ARBA" id="ARBA00022842"/>
    </source>
</evidence>
<dbReference type="CDD" id="cd03364">
    <property type="entry name" value="TOPRIM_DnaG_primases"/>
    <property type="match status" value="1"/>
</dbReference>
<dbReference type="InterPro" id="IPR030846">
    <property type="entry name" value="DnaG_bac"/>
</dbReference>
<dbReference type="InterPro" id="IPR037068">
    <property type="entry name" value="DNA_primase_core_N_sf"/>
</dbReference>
<dbReference type="GO" id="GO:0008270">
    <property type="term" value="F:zinc ion binding"/>
    <property type="evidence" value="ECO:0007669"/>
    <property type="project" value="UniProtKB-KW"/>
</dbReference>
<dbReference type="RefSeq" id="WP_254090501.1">
    <property type="nucleotide sequence ID" value="NZ_JAHESC010000015.1"/>
</dbReference>
<evidence type="ECO:0000256" key="4">
    <source>
        <dbReference type="ARBA" id="ARBA00022695"/>
    </source>
</evidence>
<organism evidence="16 17">
    <name type="scientific">Dawidia soli</name>
    <dbReference type="NCBI Taxonomy" id="2782352"/>
    <lineage>
        <taxon>Bacteria</taxon>
        <taxon>Pseudomonadati</taxon>
        <taxon>Bacteroidota</taxon>
        <taxon>Cytophagia</taxon>
        <taxon>Cytophagales</taxon>
        <taxon>Chryseotaleaceae</taxon>
        <taxon>Dawidia</taxon>
    </lineage>
</organism>
<dbReference type="Pfam" id="PF08275">
    <property type="entry name" value="DNAG_N"/>
    <property type="match status" value="1"/>
</dbReference>
<dbReference type="GO" id="GO:0000428">
    <property type="term" value="C:DNA-directed RNA polymerase complex"/>
    <property type="evidence" value="ECO:0007669"/>
    <property type="project" value="UniProtKB-KW"/>
</dbReference>
<accession>A0AAP2D8P1</accession>
<sequence length="648" mass="73931">MISRETIDEIRSKLDIVDVVGDFVTLKRSGQNYKAKSPFSNEKTPSFYVVPSKGIFKDFSSGKGGDAITFVMEHEGMSYVETLRYLAKRYNIDLKEDHQRTAEEQSQYTERDSLYGLMNYAKDQFKDLLFNTDDGRGIGLSYFRERGFNDRTIEKFELGYTLDQWDYLSKKALGIGYTSDLLAKAGLIVVRDDGRSYDRFRGRVIFPVHNLSGKVIAFGARILTKDKDQPKYINSPETDIYHKSHVLYGMYQAKNAIRREDFCYIVEGYTDVMSMHQAGIDNVVASSGTAFTEEQVKLIRRFSENVTVMFDGDAAGIKAALRGIDLVLKGGLNVRVVLLPDGDDPDSFSRKMPETELKQYLKEHAKDFISFKIDLLAQESGHDPIRRAEAIREIVTSISLIPDPIKRSVYIQETSTLLKIQEAVLQTELNKITLTERAKTTPAEKGRNRNMPGPPPDDVPPVFVPGEDEPVSTTSIAARIERLERETVRMLVCYADEAFEPEVRVIDYMMAELEDVEFENYIYKEIFTAFLENYRNGEVIDPMYFMEHGTSDIKNIVAELTTRRHEASKGWNAESIFFPDEKEIVHDAVYSCVIRLKLYKVQGMMEGKVQDMKQAKTDEEFEEHFTIFEQLKGAEKDLAAVLGIVFSS</sequence>
<dbReference type="PROSITE" id="PS50880">
    <property type="entry name" value="TOPRIM"/>
    <property type="match status" value="1"/>
</dbReference>
<dbReference type="AlphaFoldDB" id="A0AAP2D8P1"/>
<keyword evidence="4 12" id="KW-0548">Nucleotidyltransferase</keyword>
<dbReference type="SMART" id="SM00493">
    <property type="entry name" value="TOPRIM"/>
    <property type="match status" value="1"/>
</dbReference>
<keyword evidence="10 12" id="KW-0238">DNA-binding</keyword>
<comment type="caution">
    <text evidence="16">The sequence shown here is derived from an EMBL/GenBank/DDBJ whole genome shotgun (WGS) entry which is preliminary data.</text>
</comment>
<gene>
    <name evidence="12 16" type="primary">dnaG</name>
    <name evidence="16" type="ORF">KK078_11920</name>
</gene>
<dbReference type="InterPro" id="IPR002694">
    <property type="entry name" value="Znf_CHC2"/>
</dbReference>
<keyword evidence="9" id="KW-0460">Magnesium</keyword>
<comment type="caution">
    <text evidence="12">Lacks conserved residue(s) required for the propagation of feature annotation.</text>
</comment>
<evidence type="ECO:0000259" key="15">
    <source>
        <dbReference type="PROSITE" id="PS50880"/>
    </source>
</evidence>
<dbReference type="InterPro" id="IPR034151">
    <property type="entry name" value="TOPRIM_DnaG_bac"/>
</dbReference>
<comment type="subunit">
    <text evidence="12">Monomer. Interacts with DnaB.</text>
</comment>
<dbReference type="SUPFAM" id="SSF56731">
    <property type="entry name" value="DNA primase core"/>
    <property type="match status" value="1"/>
</dbReference>
<dbReference type="NCBIfam" id="TIGR01391">
    <property type="entry name" value="dnaG"/>
    <property type="match status" value="1"/>
</dbReference>
<dbReference type="EMBL" id="JAHESC010000015">
    <property type="protein sequence ID" value="MBT1687269.1"/>
    <property type="molecule type" value="Genomic_DNA"/>
</dbReference>
<dbReference type="FunFam" id="3.40.1360.10:FF:000002">
    <property type="entry name" value="DNA primase"/>
    <property type="match status" value="1"/>
</dbReference>
<proteinExistence type="inferred from homology"/>
<evidence type="ECO:0000256" key="14">
    <source>
        <dbReference type="SAM" id="MobiDB-lite"/>
    </source>
</evidence>
<keyword evidence="8 13" id="KW-0862">Zinc</keyword>
<evidence type="ECO:0000256" key="2">
    <source>
        <dbReference type="ARBA" id="ARBA00022515"/>
    </source>
</evidence>
<evidence type="ECO:0000256" key="11">
    <source>
        <dbReference type="ARBA" id="ARBA00023163"/>
    </source>
</evidence>
<dbReference type="GO" id="GO:0005737">
    <property type="term" value="C:cytoplasm"/>
    <property type="evidence" value="ECO:0007669"/>
    <property type="project" value="TreeGrafter"/>
</dbReference>
<dbReference type="FunFam" id="3.90.580.10:FF:000001">
    <property type="entry name" value="DNA primase"/>
    <property type="match status" value="1"/>
</dbReference>
<keyword evidence="1 12" id="KW-0240">DNA-directed RNA polymerase</keyword>
<evidence type="ECO:0000313" key="16">
    <source>
        <dbReference type="EMBL" id="MBT1687269.1"/>
    </source>
</evidence>
<feature type="compositionally biased region" description="Basic and acidic residues" evidence="14">
    <location>
        <begin position="437"/>
        <end position="447"/>
    </location>
</feature>
<evidence type="ECO:0000256" key="13">
    <source>
        <dbReference type="PIRNR" id="PIRNR002811"/>
    </source>
</evidence>
<evidence type="ECO:0000256" key="12">
    <source>
        <dbReference type="HAMAP-Rule" id="MF_00974"/>
    </source>
</evidence>
<dbReference type="InterPro" id="IPR006171">
    <property type="entry name" value="TOPRIM_dom"/>
</dbReference>
<evidence type="ECO:0000256" key="1">
    <source>
        <dbReference type="ARBA" id="ARBA00022478"/>
    </source>
</evidence>
<dbReference type="GO" id="GO:0006269">
    <property type="term" value="P:DNA replication, synthesis of primer"/>
    <property type="evidence" value="ECO:0007669"/>
    <property type="project" value="UniProtKB-UniRule"/>
</dbReference>
<keyword evidence="11 12" id="KW-0804">Transcription</keyword>
<dbReference type="PANTHER" id="PTHR30313">
    <property type="entry name" value="DNA PRIMASE"/>
    <property type="match status" value="1"/>
</dbReference>
<dbReference type="PIRSF" id="PIRSF002811">
    <property type="entry name" value="DnaG"/>
    <property type="match status" value="1"/>
</dbReference>
<feature type="compositionally biased region" description="Pro residues" evidence="14">
    <location>
        <begin position="452"/>
        <end position="461"/>
    </location>
</feature>
<dbReference type="Gene3D" id="3.40.1360.10">
    <property type="match status" value="1"/>
</dbReference>
<dbReference type="EC" id="2.7.7.101" evidence="12"/>
<dbReference type="Gene3D" id="3.90.580.10">
    <property type="entry name" value="Zinc finger, CHC2-type domain"/>
    <property type="match status" value="1"/>
</dbReference>